<gene>
    <name evidence="1" type="ORF">KFL_009180040</name>
</gene>
<evidence type="ECO:0000313" key="1">
    <source>
        <dbReference type="EMBL" id="GAQ92080.1"/>
    </source>
</evidence>
<accession>A0A1Y1IMH3</accession>
<organism evidence="1 2">
    <name type="scientific">Klebsormidium nitens</name>
    <name type="common">Green alga</name>
    <name type="synonym">Ulothrix nitens</name>
    <dbReference type="NCBI Taxonomy" id="105231"/>
    <lineage>
        <taxon>Eukaryota</taxon>
        <taxon>Viridiplantae</taxon>
        <taxon>Streptophyta</taxon>
        <taxon>Klebsormidiophyceae</taxon>
        <taxon>Klebsormidiales</taxon>
        <taxon>Klebsormidiaceae</taxon>
        <taxon>Klebsormidium</taxon>
    </lineage>
</organism>
<proteinExistence type="predicted"/>
<dbReference type="AlphaFoldDB" id="A0A1Y1IMH3"/>
<protein>
    <submittedName>
        <fullName evidence="1">Uncharacterized protein</fullName>
    </submittedName>
</protein>
<keyword evidence="2" id="KW-1185">Reference proteome</keyword>
<sequence length="181" mass="19913">MLTGVRLTKGKAIAEYLGESRELKLDLRAAGQTVSDGELVVHTLESLPMEYATLVEVLELGEEELTLDVIQLKLMQRKQKLKLRAEARSVDRTSGKDGAVAYAAKHRGYSSSERAGEAQTSWEEARSVGARTEIALKKTEGVMSPETDGKGYSDRVRAAPRNFWDTAADKGWIRQGEEDSG</sequence>
<name>A0A1Y1IMH3_KLENI</name>
<dbReference type="Pfam" id="PF14223">
    <property type="entry name" value="Retrotran_gag_2"/>
    <property type="match status" value="1"/>
</dbReference>
<evidence type="ECO:0000313" key="2">
    <source>
        <dbReference type="Proteomes" id="UP000054558"/>
    </source>
</evidence>
<reference evidence="1 2" key="1">
    <citation type="journal article" date="2014" name="Nat. Commun.">
        <title>Klebsormidium flaccidum genome reveals primary factors for plant terrestrial adaptation.</title>
        <authorList>
            <person name="Hori K."/>
            <person name="Maruyama F."/>
            <person name="Fujisawa T."/>
            <person name="Togashi T."/>
            <person name="Yamamoto N."/>
            <person name="Seo M."/>
            <person name="Sato S."/>
            <person name="Yamada T."/>
            <person name="Mori H."/>
            <person name="Tajima N."/>
            <person name="Moriyama T."/>
            <person name="Ikeuchi M."/>
            <person name="Watanabe M."/>
            <person name="Wada H."/>
            <person name="Kobayashi K."/>
            <person name="Saito M."/>
            <person name="Masuda T."/>
            <person name="Sasaki-Sekimoto Y."/>
            <person name="Mashiguchi K."/>
            <person name="Awai K."/>
            <person name="Shimojima M."/>
            <person name="Masuda S."/>
            <person name="Iwai M."/>
            <person name="Nobusawa T."/>
            <person name="Narise T."/>
            <person name="Kondo S."/>
            <person name="Saito H."/>
            <person name="Sato R."/>
            <person name="Murakawa M."/>
            <person name="Ihara Y."/>
            <person name="Oshima-Yamada Y."/>
            <person name="Ohtaka K."/>
            <person name="Satoh M."/>
            <person name="Sonobe K."/>
            <person name="Ishii M."/>
            <person name="Ohtani R."/>
            <person name="Kanamori-Sato M."/>
            <person name="Honoki R."/>
            <person name="Miyazaki D."/>
            <person name="Mochizuki H."/>
            <person name="Umetsu J."/>
            <person name="Higashi K."/>
            <person name="Shibata D."/>
            <person name="Kamiya Y."/>
            <person name="Sato N."/>
            <person name="Nakamura Y."/>
            <person name="Tabata S."/>
            <person name="Ida S."/>
            <person name="Kurokawa K."/>
            <person name="Ohta H."/>
        </authorList>
    </citation>
    <scope>NUCLEOTIDE SEQUENCE [LARGE SCALE GENOMIC DNA]</scope>
    <source>
        <strain evidence="1 2">NIES-2285</strain>
    </source>
</reference>
<dbReference type="EMBL" id="DF237867">
    <property type="protein sequence ID" value="GAQ92080.1"/>
    <property type="molecule type" value="Genomic_DNA"/>
</dbReference>
<dbReference type="Proteomes" id="UP000054558">
    <property type="component" value="Unassembled WGS sequence"/>
</dbReference>